<accession>A0A3B0FM12</accession>
<dbReference type="Proteomes" id="UP000273159">
    <property type="component" value="Unassembled WGS sequence"/>
</dbReference>
<dbReference type="AlphaFoldDB" id="A0A3B0FM12"/>
<gene>
    <name evidence="1" type="ORF">D7Z96_01670</name>
</gene>
<comment type="caution">
    <text evidence="1">The sequence shown here is derived from an EMBL/GenBank/DDBJ whole genome shotgun (WGS) entry which is preliminary data.</text>
</comment>
<evidence type="ECO:0000313" key="2">
    <source>
        <dbReference type="Proteomes" id="UP000273159"/>
    </source>
</evidence>
<reference evidence="2" key="2">
    <citation type="submission" date="2018-10" db="EMBL/GenBank/DDBJ databases">
        <authorList>
            <person name="Wang Y."/>
            <person name="Wang J."/>
            <person name="Yang X."/>
            <person name="Wang Z."/>
            <person name="Huang Y."/>
        </authorList>
    </citation>
    <scope>NUCLEOTIDE SEQUENCE [LARGE SCALE GENOMIC DNA]</scope>
    <source>
        <strain evidence="2">J015</strain>
    </source>
</reference>
<evidence type="ECO:0008006" key="3">
    <source>
        <dbReference type="Google" id="ProtNLM"/>
    </source>
</evidence>
<evidence type="ECO:0000313" key="1">
    <source>
        <dbReference type="EMBL" id="RKO27656.1"/>
    </source>
</evidence>
<protein>
    <recommendedName>
        <fullName evidence="3">ImmA/IrrE family metallo-endopeptidase</fullName>
    </recommendedName>
</protein>
<sequence length="143" mass="15915">MSKNVVSEALPGNLMGYYDHATGKIHVDESLDRRSKHMTVVHERFHKALKHEPCAVPGRRVAREIQVEGMTAQYFIGFRDLLDAYTACSDVQAMAMFLNVDCELVFARILGLSKLERLMLDVCAVRCIGVELSTPHPDGALVA</sequence>
<proteinExistence type="predicted"/>
<name>A0A3B0FM12_PSEPS</name>
<organism evidence="1 2">
    <name type="scientific">Pseudarthrobacter phenanthrenivorans</name>
    <name type="common">Arthrobacter phenanthrenivorans</name>
    <dbReference type="NCBI Taxonomy" id="361575"/>
    <lineage>
        <taxon>Bacteria</taxon>
        <taxon>Bacillati</taxon>
        <taxon>Actinomycetota</taxon>
        <taxon>Actinomycetes</taxon>
        <taxon>Micrococcales</taxon>
        <taxon>Micrococcaceae</taxon>
        <taxon>Pseudarthrobacter</taxon>
    </lineage>
</organism>
<dbReference type="RefSeq" id="WP_147422484.1">
    <property type="nucleotide sequence ID" value="NZ_RBNH01000001.1"/>
</dbReference>
<reference evidence="1 2" key="1">
    <citation type="submission" date="2018-10" db="EMBL/GenBank/DDBJ databases">
        <title>Genome-guide identification and characterization of bacteria that degrade polycyclic aromatic hydrocarbons and resist hexavalent chromium simultaneously.</title>
        <authorList>
            <person name="Feng H."/>
        </authorList>
    </citation>
    <scope>NUCLEOTIDE SEQUENCE [LARGE SCALE GENOMIC DNA]</scope>
    <source>
        <strain evidence="1 2">J015</strain>
    </source>
</reference>
<dbReference type="EMBL" id="RBNH01000001">
    <property type="protein sequence ID" value="RKO27656.1"/>
    <property type="molecule type" value="Genomic_DNA"/>
</dbReference>